<feature type="transmembrane region" description="Helical" evidence="8">
    <location>
        <begin position="127"/>
        <end position="148"/>
    </location>
</feature>
<comment type="caution">
    <text evidence="9">The sequence shown here is derived from an EMBL/GenBank/DDBJ whole genome shotgun (WGS) entry which is preliminary data.</text>
</comment>
<evidence type="ECO:0000256" key="3">
    <source>
        <dbReference type="ARBA" id="ARBA00022679"/>
    </source>
</evidence>
<evidence type="ECO:0000313" key="9">
    <source>
        <dbReference type="EMBL" id="MBO0343719.1"/>
    </source>
</evidence>
<keyword evidence="3" id="KW-0808">Transferase</keyword>
<keyword evidence="4 8" id="KW-0812">Transmembrane</keyword>
<comment type="similarity">
    <text evidence="7">Belongs to the glycosyltransferase 87 family.</text>
</comment>
<keyword evidence="6 8" id="KW-0472">Membrane</keyword>
<evidence type="ECO:0000256" key="7">
    <source>
        <dbReference type="ARBA" id="ARBA00024033"/>
    </source>
</evidence>
<feature type="transmembrane region" description="Helical" evidence="8">
    <location>
        <begin position="299"/>
        <end position="317"/>
    </location>
</feature>
<evidence type="ECO:0000256" key="1">
    <source>
        <dbReference type="ARBA" id="ARBA00004651"/>
    </source>
</evidence>
<feature type="transmembrane region" description="Helical" evidence="8">
    <location>
        <begin position="179"/>
        <end position="203"/>
    </location>
</feature>
<dbReference type="GO" id="GO:0016758">
    <property type="term" value="F:hexosyltransferase activity"/>
    <property type="evidence" value="ECO:0007669"/>
    <property type="project" value="InterPro"/>
</dbReference>
<evidence type="ECO:0000313" key="10">
    <source>
        <dbReference type="Proteomes" id="UP000664779"/>
    </source>
</evidence>
<accession>A0A939J7E2</accession>
<keyword evidence="5 8" id="KW-1133">Transmembrane helix</keyword>
<keyword evidence="10" id="KW-1185">Reference proteome</keyword>
<evidence type="ECO:0000256" key="5">
    <source>
        <dbReference type="ARBA" id="ARBA00022989"/>
    </source>
</evidence>
<feature type="transmembrane region" description="Helical" evidence="8">
    <location>
        <begin position="21"/>
        <end position="43"/>
    </location>
</feature>
<name>A0A939J7E2_9HYPH</name>
<evidence type="ECO:0000256" key="2">
    <source>
        <dbReference type="ARBA" id="ARBA00022475"/>
    </source>
</evidence>
<feature type="transmembrane region" description="Helical" evidence="8">
    <location>
        <begin position="209"/>
        <end position="230"/>
    </location>
</feature>
<protein>
    <submittedName>
        <fullName evidence="9">DUF2029 domain-containing protein</fullName>
    </submittedName>
</protein>
<sequence length="402" mass="43767">MNEKRQEGFVARFYRSEIAKAVAAFVIVIYMGRLGWDIANMFIGDGKPFFADFISFWTAAHSAVGGDPVLPYHYEDFSARQKELMVWHKFAFFYPPTWLLYILPLGFLPYMAAVLVFVILSVGLACWALAGLAQSSSVAFFALLWPGLSFGVLHGQNAMLNVALFGGCIAALERRQEILAGVLIGLMAYKPHLGVLVPVAFLAGGYWKAFAAAAATTVAVALLSALVFGLETWQAFLDQVPFANTWLVDAMVPMSKFASLFGLLRQFDVPLGVASGLQALVSILVFVTVAWIWRGALPVAIKGAVLVSAACLATPFILDYDLALLAIPVVLLMRLGWPGGFLRIEAEMLLLAFIAMFFTSGWGLRLDHSAAFLPNVLVFAACIRRAIQTNSGIKTELPSPQL</sequence>
<keyword evidence="2" id="KW-1003">Cell membrane</keyword>
<dbReference type="RefSeq" id="WP_206937332.1">
    <property type="nucleotide sequence ID" value="NZ_JAFLNF010000001.1"/>
</dbReference>
<dbReference type="InterPro" id="IPR018584">
    <property type="entry name" value="GT87"/>
</dbReference>
<dbReference type="AlphaFoldDB" id="A0A939J7E2"/>
<comment type="subcellular location">
    <subcellularLocation>
        <location evidence="1">Cell membrane</location>
        <topology evidence="1">Multi-pass membrane protein</topology>
    </subcellularLocation>
</comment>
<feature type="transmembrane region" description="Helical" evidence="8">
    <location>
        <begin position="98"/>
        <end position="120"/>
    </location>
</feature>
<organism evidence="9 10">
    <name type="scientific">Roseibium limicola</name>
    <dbReference type="NCBI Taxonomy" id="2816037"/>
    <lineage>
        <taxon>Bacteria</taxon>
        <taxon>Pseudomonadati</taxon>
        <taxon>Pseudomonadota</taxon>
        <taxon>Alphaproteobacteria</taxon>
        <taxon>Hyphomicrobiales</taxon>
        <taxon>Stappiaceae</taxon>
        <taxon>Roseibium</taxon>
    </lineage>
</organism>
<dbReference type="GO" id="GO:0005886">
    <property type="term" value="C:plasma membrane"/>
    <property type="evidence" value="ECO:0007669"/>
    <property type="project" value="UniProtKB-SubCell"/>
</dbReference>
<proteinExistence type="inferred from homology"/>
<dbReference type="Proteomes" id="UP000664779">
    <property type="component" value="Unassembled WGS sequence"/>
</dbReference>
<gene>
    <name evidence="9" type="ORF">J0X15_00675</name>
</gene>
<evidence type="ECO:0000256" key="4">
    <source>
        <dbReference type="ARBA" id="ARBA00022692"/>
    </source>
</evidence>
<evidence type="ECO:0000256" key="6">
    <source>
        <dbReference type="ARBA" id="ARBA00023136"/>
    </source>
</evidence>
<dbReference type="EMBL" id="JAFLNF010000001">
    <property type="protein sequence ID" value="MBO0343719.1"/>
    <property type="molecule type" value="Genomic_DNA"/>
</dbReference>
<dbReference type="Pfam" id="PF09594">
    <property type="entry name" value="GT87"/>
    <property type="match status" value="1"/>
</dbReference>
<feature type="transmembrane region" description="Helical" evidence="8">
    <location>
        <begin position="348"/>
        <end position="364"/>
    </location>
</feature>
<feature type="transmembrane region" description="Helical" evidence="8">
    <location>
        <begin position="269"/>
        <end position="292"/>
    </location>
</feature>
<evidence type="ECO:0000256" key="8">
    <source>
        <dbReference type="SAM" id="Phobius"/>
    </source>
</evidence>
<feature type="transmembrane region" description="Helical" evidence="8">
    <location>
        <begin position="154"/>
        <end position="172"/>
    </location>
</feature>
<feature type="transmembrane region" description="Helical" evidence="8">
    <location>
        <begin position="242"/>
        <end position="263"/>
    </location>
</feature>
<reference evidence="9" key="1">
    <citation type="submission" date="2021-03" db="EMBL/GenBank/DDBJ databases">
        <title>Roseibium sp. CAU 1637 isolated from Incheon.</title>
        <authorList>
            <person name="Kim W."/>
        </authorList>
    </citation>
    <scope>NUCLEOTIDE SEQUENCE</scope>
    <source>
        <strain evidence="9">CAU 1637</strain>
    </source>
</reference>